<feature type="transmembrane region" description="Helical" evidence="1">
    <location>
        <begin position="9"/>
        <end position="26"/>
    </location>
</feature>
<keyword evidence="1" id="KW-0472">Membrane</keyword>
<proteinExistence type="predicted"/>
<name>A0ABU0YMI0_9PROT</name>
<keyword evidence="1" id="KW-0812">Transmembrane</keyword>
<organism evidence="3 4">
    <name type="scientific">Dongia sedimenti</name>
    <dbReference type="NCBI Taxonomy" id="3064282"/>
    <lineage>
        <taxon>Bacteria</taxon>
        <taxon>Pseudomonadati</taxon>
        <taxon>Pseudomonadota</taxon>
        <taxon>Alphaproteobacteria</taxon>
        <taxon>Rhodospirillales</taxon>
        <taxon>Dongiaceae</taxon>
        <taxon>Dongia</taxon>
    </lineage>
</organism>
<keyword evidence="1" id="KW-1133">Transmembrane helix</keyword>
<evidence type="ECO:0000256" key="1">
    <source>
        <dbReference type="SAM" id="Phobius"/>
    </source>
</evidence>
<sequence length="61" mass="6547">MMNDLVKSGIWAVAQMAIGFAVSYAVTGSAGLGLVIALLGGMVGSFAYWLHARLWKVYARR</sequence>
<dbReference type="RefSeq" id="WP_379956418.1">
    <property type="nucleotide sequence ID" value="NZ_JAUYVI010000004.1"/>
</dbReference>
<evidence type="ECO:0000313" key="4">
    <source>
        <dbReference type="Proteomes" id="UP001230156"/>
    </source>
</evidence>
<reference evidence="4" key="1">
    <citation type="submission" date="2023-08" db="EMBL/GenBank/DDBJ databases">
        <title>Rhodospirillaceae gen. nov., a novel taxon isolated from the Yangtze River Yuezi River estuary sludge.</title>
        <authorList>
            <person name="Ruan L."/>
        </authorList>
    </citation>
    <scope>NUCLEOTIDE SEQUENCE [LARGE SCALE GENOMIC DNA]</scope>
    <source>
        <strain evidence="4">R-7</strain>
    </source>
</reference>
<dbReference type="EMBL" id="JAUYVI010000004">
    <property type="protein sequence ID" value="MDQ7248939.1"/>
    <property type="molecule type" value="Genomic_DNA"/>
</dbReference>
<evidence type="ECO:0000313" key="3">
    <source>
        <dbReference type="EMBL" id="MDQ7248939.1"/>
    </source>
</evidence>
<dbReference type="Pfam" id="PF09834">
    <property type="entry name" value="DUF2061"/>
    <property type="match status" value="1"/>
</dbReference>
<protein>
    <submittedName>
        <fullName evidence="3">DUF2061 domain-containing protein</fullName>
    </submittedName>
</protein>
<accession>A0ABU0YMI0</accession>
<evidence type="ECO:0000259" key="2">
    <source>
        <dbReference type="Pfam" id="PF09834"/>
    </source>
</evidence>
<keyword evidence="4" id="KW-1185">Reference proteome</keyword>
<feature type="transmembrane region" description="Helical" evidence="1">
    <location>
        <begin position="32"/>
        <end position="51"/>
    </location>
</feature>
<comment type="caution">
    <text evidence="3">The sequence shown here is derived from an EMBL/GenBank/DDBJ whole genome shotgun (WGS) entry which is preliminary data.</text>
</comment>
<dbReference type="Proteomes" id="UP001230156">
    <property type="component" value="Unassembled WGS sequence"/>
</dbReference>
<feature type="domain" description="DUF2061" evidence="2">
    <location>
        <begin position="5"/>
        <end position="56"/>
    </location>
</feature>
<dbReference type="InterPro" id="IPR018638">
    <property type="entry name" value="DUF2061_membrane"/>
</dbReference>
<gene>
    <name evidence="3" type="ORF">Q8A70_14735</name>
</gene>